<dbReference type="STRING" id="355548.SAMN04487945_1766"/>
<dbReference type="RefSeq" id="WP_089668943.1">
    <property type="nucleotide sequence ID" value="NZ_FOJA01000001.1"/>
</dbReference>
<protein>
    <recommendedName>
        <fullName evidence="3">Proteasome lid subunit RPN8/RPN11, contains Jab1/MPN metalloenzyme (JAMM) motif</fullName>
    </recommendedName>
</protein>
<dbReference type="Proteomes" id="UP000198518">
    <property type="component" value="Unassembled WGS sequence"/>
</dbReference>
<dbReference type="EMBL" id="FOJA01000001">
    <property type="protein sequence ID" value="SEW14945.1"/>
    <property type="molecule type" value="Genomic_DNA"/>
</dbReference>
<proteinExistence type="predicted"/>
<evidence type="ECO:0000313" key="2">
    <source>
        <dbReference type="Proteomes" id="UP000198518"/>
    </source>
</evidence>
<reference evidence="1 2" key="1">
    <citation type="submission" date="2016-10" db="EMBL/GenBank/DDBJ databases">
        <authorList>
            <person name="de Groot N.N."/>
        </authorList>
    </citation>
    <scope>NUCLEOTIDE SEQUENCE [LARGE SCALE GENOMIC DNA]</scope>
    <source>
        <strain evidence="1 2">CGMCC 1.5337</strain>
    </source>
</reference>
<dbReference type="OrthoDB" id="210127at2157"/>
<gene>
    <name evidence="1" type="ORF">SAMN04487945_1766</name>
</gene>
<dbReference type="InterPro" id="IPR058877">
    <property type="entry name" value="JAB/MPN_dom-containing"/>
</dbReference>
<organism evidence="1 2">
    <name type="scientific">Halobacterium jilantaiense</name>
    <dbReference type="NCBI Taxonomy" id="355548"/>
    <lineage>
        <taxon>Archaea</taxon>
        <taxon>Methanobacteriati</taxon>
        <taxon>Methanobacteriota</taxon>
        <taxon>Stenosarchaea group</taxon>
        <taxon>Halobacteria</taxon>
        <taxon>Halobacteriales</taxon>
        <taxon>Halobacteriaceae</taxon>
        <taxon>Halobacterium</taxon>
    </lineage>
</organism>
<name>A0A1I0PL55_9EURY</name>
<keyword evidence="2" id="KW-1185">Reference proteome</keyword>
<accession>A0A1I0PL55</accession>
<dbReference type="AlphaFoldDB" id="A0A1I0PL55"/>
<evidence type="ECO:0008006" key="3">
    <source>
        <dbReference type="Google" id="ProtNLM"/>
    </source>
</evidence>
<dbReference type="Pfam" id="PF26422">
    <property type="entry name" value="Halo_JAB_MPN"/>
    <property type="match status" value="1"/>
</dbReference>
<sequence length="143" mass="14897">MAPVYATRALVDVLCELAADADPGSVSIRLAATPAGDLRPTDGDAVDLDSDARVLSDFYFPDAGDALTRVFGVDLAAPAGQTAGRFVSHPRGNPDVTITDDLHALVLVAVPPWDVDSVRAHDRGGTRQNLVLVDAEPPDADAP</sequence>
<evidence type="ECO:0000313" key="1">
    <source>
        <dbReference type="EMBL" id="SEW14945.1"/>
    </source>
</evidence>